<evidence type="ECO:0000313" key="3">
    <source>
        <dbReference type="Proteomes" id="UP000828390"/>
    </source>
</evidence>
<comment type="caution">
    <text evidence="2">The sequence shown here is derived from an EMBL/GenBank/DDBJ whole genome shotgun (WGS) entry which is preliminary data.</text>
</comment>
<dbReference type="InterPro" id="IPR001357">
    <property type="entry name" value="BRCT_dom"/>
</dbReference>
<feature type="domain" description="BRCT" evidence="1">
    <location>
        <begin position="1"/>
        <end position="66"/>
    </location>
</feature>
<evidence type="ECO:0000259" key="1">
    <source>
        <dbReference type="PROSITE" id="PS50172"/>
    </source>
</evidence>
<keyword evidence="3" id="KW-1185">Reference proteome</keyword>
<proteinExistence type="predicted"/>
<reference evidence="2" key="1">
    <citation type="journal article" date="2019" name="bioRxiv">
        <title>The Genome of the Zebra Mussel, Dreissena polymorpha: A Resource for Invasive Species Research.</title>
        <authorList>
            <person name="McCartney M.A."/>
            <person name="Auch B."/>
            <person name="Kono T."/>
            <person name="Mallez S."/>
            <person name="Zhang Y."/>
            <person name="Obille A."/>
            <person name="Becker A."/>
            <person name="Abrahante J.E."/>
            <person name="Garbe J."/>
            <person name="Badalamenti J.P."/>
            <person name="Herman A."/>
            <person name="Mangelson H."/>
            <person name="Liachko I."/>
            <person name="Sullivan S."/>
            <person name="Sone E.D."/>
            <person name="Koren S."/>
            <person name="Silverstein K.A.T."/>
            <person name="Beckman K.B."/>
            <person name="Gohl D.M."/>
        </authorList>
    </citation>
    <scope>NUCLEOTIDE SEQUENCE</scope>
    <source>
        <strain evidence="2">Duluth1</strain>
        <tissue evidence="2">Whole animal</tissue>
    </source>
</reference>
<protein>
    <recommendedName>
        <fullName evidence="1">BRCT domain-containing protein</fullName>
    </recommendedName>
</protein>
<dbReference type="AlphaFoldDB" id="A0A9D4G0N6"/>
<evidence type="ECO:0000313" key="2">
    <source>
        <dbReference type="EMBL" id="KAH3805412.1"/>
    </source>
</evidence>
<dbReference type="PROSITE" id="PS50172">
    <property type="entry name" value="BRCT"/>
    <property type="match status" value="1"/>
</dbReference>
<dbReference type="Proteomes" id="UP000828390">
    <property type="component" value="Unassembled WGS sequence"/>
</dbReference>
<dbReference type="EMBL" id="JAIWYP010000006">
    <property type="protein sequence ID" value="KAH3805412.1"/>
    <property type="molecule type" value="Genomic_DNA"/>
</dbReference>
<organism evidence="2 3">
    <name type="scientific">Dreissena polymorpha</name>
    <name type="common">Zebra mussel</name>
    <name type="synonym">Mytilus polymorpha</name>
    <dbReference type="NCBI Taxonomy" id="45954"/>
    <lineage>
        <taxon>Eukaryota</taxon>
        <taxon>Metazoa</taxon>
        <taxon>Spiralia</taxon>
        <taxon>Lophotrochozoa</taxon>
        <taxon>Mollusca</taxon>
        <taxon>Bivalvia</taxon>
        <taxon>Autobranchia</taxon>
        <taxon>Heteroconchia</taxon>
        <taxon>Euheterodonta</taxon>
        <taxon>Imparidentia</taxon>
        <taxon>Neoheterodontei</taxon>
        <taxon>Myida</taxon>
        <taxon>Dreissenoidea</taxon>
        <taxon>Dreissenidae</taxon>
        <taxon>Dreissena</taxon>
    </lineage>
</organism>
<accession>A0A9D4G0N6</accession>
<name>A0A9D4G0N6_DREPO</name>
<reference evidence="2" key="2">
    <citation type="submission" date="2020-11" db="EMBL/GenBank/DDBJ databases">
        <authorList>
            <person name="McCartney M.A."/>
            <person name="Auch B."/>
            <person name="Kono T."/>
            <person name="Mallez S."/>
            <person name="Becker A."/>
            <person name="Gohl D.M."/>
            <person name="Silverstein K.A.T."/>
            <person name="Koren S."/>
            <person name="Bechman K.B."/>
            <person name="Herman A."/>
            <person name="Abrahante J.E."/>
            <person name="Garbe J."/>
        </authorList>
    </citation>
    <scope>NUCLEOTIDE SEQUENCE</scope>
    <source>
        <strain evidence="2">Duluth1</strain>
        <tissue evidence="2">Whole animal</tissue>
    </source>
</reference>
<sequence length="66" mass="7525">MLFKQFLRTENVDEAQYIIVQASSNGQTDCNSLELFNSLVQRQPIVSNRWVKQSLLAGTTLDMVSF</sequence>
<gene>
    <name evidence="2" type="ORF">DPMN_133715</name>
</gene>